<organism evidence="1 2">
    <name type="scientific">Panagrolaimus sp. ES5</name>
    <dbReference type="NCBI Taxonomy" id="591445"/>
    <lineage>
        <taxon>Eukaryota</taxon>
        <taxon>Metazoa</taxon>
        <taxon>Ecdysozoa</taxon>
        <taxon>Nematoda</taxon>
        <taxon>Chromadorea</taxon>
        <taxon>Rhabditida</taxon>
        <taxon>Tylenchina</taxon>
        <taxon>Panagrolaimomorpha</taxon>
        <taxon>Panagrolaimoidea</taxon>
        <taxon>Panagrolaimidae</taxon>
        <taxon>Panagrolaimus</taxon>
    </lineage>
</organism>
<dbReference type="WBParaSite" id="ES5_v2.g22924.t1">
    <property type="protein sequence ID" value="ES5_v2.g22924.t1"/>
    <property type="gene ID" value="ES5_v2.g22924"/>
</dbReference>
<name>A0AC34FZL1_9BILA</name>
<proteinExistence type="predicted"/>
<accession>A0AC34FZL1</accession>
<evidence type="ECO:0000313" key="1">
    <source>
        <dbReference type="Proteomes" id="UP000887579"/>
    </source>
</evidence>
<sequence>MTVDLCAELLSRNLYYRRFFPYYTGALLAGVDEDGKGAVYSYDPIGCIERLAYSSSGAGESMIQPFLDNQVGHFTLGEKADRPKLTIERAIALAKDAFKMTAEREISTGDSIRVHIAEAGKPIRREIVKLRED</sequence>
<dbReference type="Proteomes" id="UP000887579">
    <property type="component" value="Unplaced"/>
</dbReference>
<protein>
    <submittedName>
        <fullName evidence="2">Uncharacterized protein</fullName>
    </submittedName>
</protein>
<reference evidence="2" key="1">
    <citation type="submission" date="2022-11" db="UniProtKB">
        <authorList>
            <consortium name="WormBaseParasite"/>
        </authorList>
    </citation>
    <scope>IDENTIFICATION</scope>
</reference>
<evidence type="ECO:0000313" key="2">
    <source>
        <dbReference type="WBParaSite" id="ES5_v2.g22924.t1"/>
    </source>
</evidence>